<feature type="compositionally biased region" description="Basic residues" evidence="1">
    <location>
        <begin position="178"/>
        <end position="187"/>
    </location>
</feature>
<evidence type="ECO:0000313" key="2">
    <source>
        <dbReference type="EMBL" id="AKT36076.1"/>
    </source>
</evidence>
<evidence type="ECO:0000256" key="1">
    <source>
        <dbReference type="SAM" id="MobiDB-lite"/>
    </source>
</evidence>
<evidence type="ECO:0000313" key="3">
    <source>
        <dbReference type="Proteomes" id="UP000067626"/>
    </source>
</evidence>
<feature type="region of interest" description="Disordered" evidence="1">
    <location>
        <begin position="162"/>
        <end position="187"/>
    </location>
</feature>
<name>A0A0K1E5D1_CHOCO</name>
<gene>
    <name evidence="2" type="ORF">CMC5_001890</name>
</gene>
<keyword evidence="3" id="KW-1185">Reference proteome</keyword>
<dbReference type="KEGG" id="ccro:CMC5_001890"/>
<proteinExistence type="predicted"/>
<dbReference type="STRING" id="52.CMC5_001890"/>
<dbReference type="Proteomes" id="UP000067626">
    <property type="component" value="Chromosome"/>
</dbReference>
<dbReference type="AlphaFoldDB" id="A0A0K1E5D1"/>
<organism evidence="2 3">
    <name type="scientific">Chondromyces crocatus</name>
    <dbReference type="NCBI Taxonomy" id="52"/>
    <lineage>
        <taxon>Bacteria</taxon>
        <taxon>Pseudomonadati</taxon>
        <taxon>Myxococcota</taxon>
        <taxon>Polyangia</taxon>
        <taxon>Polyangiales</taxon>
        <taxon>Polyangiaceae</taxon>
        <taxon>Chondromyces</taxon>
    </lineage>
</organism>
<sequence length="187" mass="21461">MATGLAIVQASIRLRKRGRMDTDGQCWRRMRAFDVRMEPPDLFQSRMIGDLEEADVHVFHDLMYAERSRHGRLIWLADCSRLGDLDPGARRTVGQRDFGHLFWAVIIHGANFRQRVLVTMMFHAARLLSRDKDRKDLQLHFVPDEAAGLCLVEELRLAAMPPPRNSEVRPVTHASSHPSRRGTRVVS</sequence>
<reference evidence="2 3" key="1">
    <citation type="submission" date="2015-07" db="EMBL/GenBank/DDBJ databases">
        <title>Genome analysis of myxobacterium Chondromyces crocatus Cm c5 reveals a high potential for natural compound synthesis and the genetic basis for the loss of fruiting body formation.</title>
        <authorList>
            <person name="Zaburannyi N."/>
            <person name="Bunk B."/>
            <person name="Maier J."/>
            <person name="Overmann J."/>
            <person name="Mueller R."/>
        </authorList>
    </citation>
    <scope>NUCLEOTIDE SEQUENCE [LARGE SCALE GENOMIC DNA]</scope>
    <source>
        <strain evidence="2 3">Cm c5</strain>
    </source>
</reference>
<accession>A0A0K1E5D1</accession>
<protein>
    <submittedName>
        <fullName evidence="2">Uncharacterized protein</fullName>
    </submittedName>
</protein>
<dbReference type="EMBL" id="CP012159">
    <property type="protein sequence ID" value="AKT36076.1"/>
    <property type="molecule type" value="Genomic_DNA"/>
</dbReference>